<feature type="domain" description="Putative auto-transporter adhesin head GIN" evidence="3">
    <location>
        <begin position="40"/>
        <end position="214"/>
    </location>
</feature>
<name>A0A853CHJ3_9ACTN</name>
<dbReference type="InterPro" id="IPR021255">
    <property type="entry name" value="DUF2807"/>
</dbReference>
<reference evidence="4 5" key="1">
    <citation type="submission" date="2020-07" db="EMBL/GenBank/DDBJ databases">
        <title>Sequencing the genomes of 1000 actinobacteria strains.</title>
        <authorList>
            <person name="Klenk H.-P."/>
        </authorList>
    </citation>
    <scope>NUCLEOTIDE SEQUENCE [LARGE SCALE GENOMIC DNA]</scope>
    <source>
        <strain evidence="4 5">DSM 104001</strain>
    </source>
</reference>
<keyword evidence="5" id="KW-1185">Reference proteome</keyword>
<comment type="caution">
    <text evidence="4">The sequence shown here is derived from an EMBL/GenBank/DDBJ whole genome shotgun (WGS) entry which is preliminary data.</text>
</comment>
<feature type="signal peptide" evidence="2">
    <location>
        <begin position="1"/>
        <end position="22"/>
    </location>
</feature>
<feature type="chain" id="PRO_5032497594" description="Putative auto-transporter adhesin head GIN domain-containing protein" evidence="2">
    <location>
        <begin position="23"/>
        <end position="231"/>
    </location>
</feature>
<dbReference type="Gene3D" id="2.160.20.120">
    <property type="match status" value="1"/>
</dbReference>
<dbReference type="Pfam" id="PF10988">
    <property type="entry name" value="DUF2807"/>
    <property type="match status" value="1"/>
</dbReference>
<dbReference type="PANTHER" id="PTHR39200:SF1">
    <property type="entry name" value="AUTO-TRANSPORTER ADHESIN HEAD GIN DOMAIN-CONTAINING PROTEIN-RELATED"/>
    <property type="match status" value="1"/>
</dbReference>
<feature type="region of interest" description="Disordered" evidence="1">
    <location>
        <begin position="208"/>
        <end position="231"/>
    </location>
</feature>
<evidence type="ECO:0000313" key="5">
    <source>
        <dbReference type="Proteomes" id="UP000541969"/>
    </source>
</evidence>
<dbReference type="PANTHER" id="PTHR39200">
    <property type="entry name" value="HYPOTHETICAL EXPORTED PROTEIN"/>
    <property type="match status" value="1"/>
</dbReference>
<organism evidence="4 5">
    <name type="scientific">Petropleomorpha daqingensis</name>
    <dbReference type="NCBI Taxonomy" id="2026353"/>
    <lineage>
        <taxon>Bacteria</taxon>
        <taxon>Bacillati</taxon>
        <taxon>Actinomycetota</taxon>
        <taxon>Actinomycetes</taxon>
        <taxon>Geodermatophilales</taxon>
        <taxon>Geodermatophilaceae</taxon>
        <taxon>Petropleomorpha</taxon>
    </lineage>
</organism>
<dbReference type="Proteomes" id="UP000541969">
    <property type="component" value="Unassembled WGS sequence"/>
</dbReference>
<accession>A0A853CHJ3</accession>
<evidence type="ECO:0000313" key="4">
    <source>
        <dbReference type="EMBL" id="NYJ05513.1"/>
    </source>
</evidence>
<evidence type="ECO:0000256" key="2">
    <source>
        <dbReference type="SAM" id="SignalP"/>
    </source>
</evidence>
<gene>
    <name evidence="4" type="ORF">GGQ55_001791</name>
</gene>
<proteinExistence type="predicted"/>
<dbReference type="RefSeq" id="WP_179716155.1">
    <property type="nucleotide sequence ID" value="NZ_JACBZT010000001.1"/>
</dbReference>
<evidence type="ECO:0000256" key="1">
    <source>
        <dbReference type="SAM" id="MobiDB-lite"/>
    </source>
</evidence>
<keyword evidence="2" id="KW-0732">Signal</keyword>
<evidence type="ECO:0000259" key="3">
    <source>
        <dbReference type="Pfam" id="PF10988"/>
    </source>
</evidence>
<sequence>MRRTLLPLLAVLLAGCGLSSFAGDPGPTRSQDRDIPAVSEVELSTSGDLALTTGSTPSLRVTAGRDVLRHLTSEVHGDRLVLGTTGTVGNLGEVRYDLVLPAAHAVELSGSGSISAASPSALSGIDLSGSGEVRAEGLDVDTLTVDLSGSGAITLAGRADRQTVEIDGSGDYAAKDLDSTDAEVTLSGSGTADVQVTGTLKAVIEGSGTITHGGGASVETDIEGSGTVEER</sequence>
<dbReference type="AlphaFoldDB" id="A0A853CHJ3"/>
<protein>
    <recommendedName>
        <fullName evidence="3">Putative auto-transporter adhesin head GIN domain-containing protein</fullName>
    </recommendedName>
</protein>
<dbReference type="PROSITE" id="PS51257">
    <property type="entry name" value="PROKAR_LIPOPROTEIN"/>
    <property type="match status" value="1"/>
</dbReference>
<dbReference type="EMBL" id="JACBZT010000001">
    <property type="protein sequence ID" value="NYJ05513.1"/>
    <property type="molecule type" value="Genomic_DNA"/>
</dbReference>